<feature type="compositionally biased region" description="Basic and acidic residues" evidence="1">
    <location>
        <begin position="195"/>
        <end position="206"/>
    </location>
</feature>
<feature type="compositionally biased region" description="Basic and acidic residues" evidence="1">
    <location>
        <begin position="67"/>
        <end position="77"/>
    </location>
</feature>
<dbReference type="RefSeq" id="XP_033604101.1">
    <property type="nucleotide sequence ID" value="XM_033739578.1"/>
</dbReference>
<feature type="region of interest" description="Disordered" evidence="1">
    <location>
        <begin position="124"/>
        <end position="159"/>
    </location>
</feature>
<feature type="region of interest" description="Disordered" evidence="1">
    <location>
        <begin position="48"/>
        <end position="77"/>
    </location>
</feature>
<protein>
    <submittedName>
        <fullName evidence="2">Uncharacterized protein</fullName>
    </submittedName>
</protein>
<keyword evidence="3" id="KW-1185">Reference proteome</keyword>
<feature type="region of interest" description="Disordered" evidence="1">
    <location>
        <begin position="181"/>
        <end position="331"/>
    </location>
</feature>
<dbReference type="OrthoDB" id="5374569at2759"/>
<proteinExistence type="predicted"/>
<organism evidence="2 3">
    <name type="scientific">Pseudovirgaria hyperparasitica</name>
    <dbReference type="NCBI Taxonomy" id="470096"/>
    <lineage>
        <taxon>Eukaryota</taxon>
        <taxon>Fungi</taxon>
        <taxon>Dikarya</taxon>
        <taxon>Ascomycota</taxon>
        <taxon>Pezizomycotina</taxon>
        <taxon>Dothideomycetes</taxon>
        <taxon>Dothideomycetes incertae sedis</taxon>
        <taxon>Acrospermales</taxon>
        <taxon>Acrospermaceae</taxon>
        <taxon>Pseudovirgaria</taxon>
    </lineage>
</organism>
<dbReference type="EMBL" id="ML996566">
    <property type="protein sequence ID" value="KAF2761650.1"/>
    <property type="molecule type" value="Genomic_DNA"/>
</dbReference>
<feature type="compositionally biased region" description="Polar residues" evidence="1">
    <location>
        <begin position="212"/>
        <end position="225"/>
    </location>
</feature>
<feature type="compositionally biased region" description="Polar residues" evidence="1">
    <location>
        <begin position="150"/>
        <end position="159"/>
    </location>
</feature>
<evidence type="ECO:0000256" key="1">
    <source>
        <dbReference type="SAM" id="MobiDB-lite"/>
    </source>
</evidence>
<evidence type="ECO:0000313" key="2">
    <source>
        <dbReference type="EMBL" id="KAF2761650.1"/>
    </source>
</evidence>
<dbReference type="AlphaFoldDB" id="A0A6A6WHY2"/>
<sequence>MKEGLAADDIWIMVEDEFLDTAKLFTRHLHRAEYQRLKNLAKLETARRTNNLSRPSVNEDAASADITRMEKSRKRDQTQQAAVAGLAATAHDISSDDDAPWMFEPHLGKLMRRPPPISKNLASAAGIKSKSRAAAGYKKARLSPPHRTTKPSAVSSSADYNSMAGLAQEIGAVKERLLSEDENDLDAPAPARFSRRPEANRDDRVPAAHSVSVKQKASHNASDIQKPSERVSLGKSSIAQGSTQASTSTRGSKPTPKSDSTTRRSFYTERSVPKASSVADEDDWSMKSSTSLKTRELLNRRRAERAKKQKEEEKQQNNKSYSLDEIPTFLF</sequence>
<evidence type="ECO:0000313" key="3">
    <source>
        <dbReference type="Proteomes" id="UP000799437"/>
    </source>
</evidence>
<feature type="compositionally biased region" description="Polar residues" evidence="1">
    <location>
        <begin position="234"/>
        <end position="265"/>
    </location>
</feature>
<dbReference type="GeneID" id="54480632"/>
<accession>A0A6A6WHY2</accession>
<gene>
    <name evidence="2" type="ORF">EJ05DRAFT_179510</name>
</gene>
<reference evidence="2" key="1">
    <citation type="journal article" date="2020" name="Stud. Mycol.">
        <title>101 Dothideomycetes genomes: a test case for predicting lifestyles and emergence of pathogens.</title>
        <authorList>
            <person name="Haridas S."/>
            <person name="Albert R."/>
            <person name="Binder M."/>
            <person name="Bloem J."/>
            <person name="Labutti K."/>
            <person name="Salamov A."/>
            <person name="Andreopoulos B."/>
            <person name="Baker S."/>
            <person name="Barry K."/>
            <person name="Bills G."/>
            <person name="Bluhm B."/>
            <person name="Cannon C."/>
            <person name="Castanera R."/>
            <person name="Culley D."/>
            <person name="Daum C."/>
            <person name="Ezra D."/>
            <person name="Gonzalez J."/>
            <person name="Henrissat B."/>
            <person name="Kuo A."/>
            <person name="Liang C."/>
            <person name="Lipzen A."/>
            <person name="Lutzoni F."/>
            <person name="Magnuson J."/>
            <person name="Mondo S."/>
            <person name="Nolan M."/>
            <person name="Ohm R."/>
            <person name="Pangilinan J."/>
            <person name="Park H.-J."/>
            <person name="Ramirez L."/>
            <person name="Alfaro M."/>
            <person name="Sun H."/>
            <person name="Tritt A."/>
            <person name="Yoshinaga Y."/>
            <person name="Zwiers L.-H."/>
            <person name="Turgeon B."/>
            <person name="Goodwin S."/>
            <person name="Spatafora J."/>
            <person name="Crous P."/>
            <person name="Grigoriev I."/>
        </authorList>
    </citation>
    <scope>NUCLEOTIDE SEQUENCE</scope>
    <source>
        <strain evidence="2">CBS 121739</strain>
    </source>
</reference>
<dbReference type="Proteomes" id="UP000799437">
    <property type="component" value="Unassembled WGS sequence"/>
</dbReference>
<name>A0A6A6WHY2_9PEZI</name>